<feature type="transmembrane region" description="Helical" evidence="1">
    <location>
        <begin position="84"/>
        <end position="100"/>
    </location>
</feature>
<dbReference type="PANTHER" id="PTHR10153">
    <property type="entry name" value="SMALL CONDUCTANCE CALCIUM-ACTIVATED POTASSIUM CHANNEL"/>
    <property type="match status" value="1"/>
</dbReference>
<feature type="transmembrane region" description="Helical" evidence="1">
    <location>
        <begin position="126"/>
        <end position="145"/>
    </location>
</feature>
<evidence type="ECO:0000256" key="1">
    <source>
        <dbReference type="SAM" id="Phobius"/>
    </source>
</evidence>
<organism evidence="2 3">
    <name type="scientific">Rotaria sordida</name>
    <dbReference type="NCBI Taxonomy" id="392033"/>
    <lineage>
        <taxon>Eukaryota</taxon>
        <taxon>Metazoa</taxon>
        <taxon>Spiralia</taxon>
        <taxon>Gnathifera</taxon>
        <taxon>Rotifera</taxon>
        <taxon>Eurotatoria</taxon>
        <taxon>Bdelloidea</taxon>
        <taxon>Philodinida</taxon>
        <taxon>Philodinidae</taxon>
        <taxon>Rotaria</taxon>
    </lineage>
</organism>
<feature type="transmembrane region" description="Helical" evidence="1">
    <location>
        <begin position="38"/>
        <end position="56"/>
    </location>
</feature>
<dbReference type="GO" id="GO:0016286">
    <property type="term" value="F:small conductance calcium-activated potassium channel activity"/>
    <property type="evidence" value="ECO:0007669"/>
    <property type="project" value="InterPro"/>
</dbReference>
<reference evidence="2" key="1">
    <citation type="submission" date="2021-02" db="EMBL/GenBank/DDBJ databases">
        <authorList>
            <person name="Nowell W R."/>
        </authorList>
    </citation>
    <scope>NUCLEOTIDE SEQUENCE</scope>
</reference>
<dbReference type="InterPro" id="IPR015449">
    <property type="entry name" value="K_chnl_Ca-activ_SK"/>
</dbReference>
<dbReference type="EMBL" id="CAJOAX010042171">
    <property type="protein sequence ID" value="CAF4284885.1"/>
    <property type="molecule type" value="Genomic_DNA"/>
</dbReference>
<name>A0A820GZA4_9BILA</name>
<dbReference type="Pfam" id="PF03530">
    <property type="entry name" value="SK_channel"/>
    <property type="match status" value="1"/>
</dbReference>
<comment type="caution">
    <text evidence="2">The sequence shown here is derived from an EMBL/GenBank/DDBJ whole genome shotgun (WGS) entry which is preliminary data.</text>
</comment>
<protein>
    <submittedName>
        <fullName evidence="2">Uncharacterized protein</fullName>
    </submittedName>
</protein>
<dbReference type="GO" id="GO:0016020">
    <property type="term" value="C:membrane"/>
    <property type="evidence" value="ECO:0007669"/>
    <property type="project" value="InterPro"/>
</dbReference>
<accession>A0A820GZA4</accession>
<proteinExistence type="predicted"/>
<keyword evidence="1" id="KW-0812">Transmembrane</keyword>
<keyword evidence="1" id="KW-1133">Transmembrane helix</keyword>
<evidence type="ECO:0000313" key="3">
    <source>
        <dbReference type="Proteomes" id="UP000663823"/>
    </source>
</evidence>
<evidence type="ECO:0000313" key="2">
    <source>
        <dbReference type="EMBL" id="CAF4284885.1"/>
    </source>
</evidence>
<sequence length="160" mass="18165">CFVTDVMCILGILGIILMIIENELTFSQIDNNDTISSWSIKIVISLSTAVLIGFIFQYHHLDLSLYAVNNSIEDYRIAITSKKIFLILLEILVCAVHPMPRSFPRHSNPSVENINSNSSISTPYPVSYISVDFALGLLMFGRVYLLCRFIIFHSHLFLYT</sequence>
<gene>
    <name evidence="2" type="ORF">OTI717_LOCUS41539</name>
</gene>
<feature type="transmembrane region" description="Helical" evidence="1">
    <location>
        <begin position="7"/>
        <end position="26"/>
    </location>
</feature>
<dbReference type="AlphaFoldDB" id="A0A820GZA4"/>
<dbReference type="Proteomes" id="UP000663823">
    <property type="component" value="Unassembled WGS sequence"/>
</dbReference>
<feature type="non-terminal residue" evidence="2">
    <location>
        <position position="1"/>
    </location>
</feature>
<feature type="non-terminal residue" evidence="2">
    <location>
        <position position="160"/>
    </location>
</feature>
<keyword evidence="1" id="KW-0472">Membrane</keyword>